<proteinExistence type="predicted"/>
<protein>
    <submittedName>
        <fullName evidence="1">Uncharacterized protein</fullName>
    </submittedName>
</protein>
<evidence type="ECO:0000313" key="1">
    <source>
        <dbReference type="EMBL" id="CAA6822853.1"/>
    </source>
</evidence>
<name>A0A6S6U1Y0_9BACT</name>
<dbReference type="AlphaFoldDB" id="A0A6S6U1Y0"/>
<organism evidence="1">
    <name type="scientific">uncultured Sulfurovum sp</name>
    <dbReference type="NCBI Taxonomy" id="269237"/>
    <lineage>
        <taxon>Bacteria</taxon>
        <taxon>Pseudomonadati</taxon>
        <taxon>Campylobacterota</taxon>
        <taxon>Epsilonproteobacteria</taxon>
        <taxon>Campylobacterales</taxon>
        <taxon>Sulfurovaceae</taxon>
        <taxon>Sulfurovum</taxon>
        <taxon>environmental samples</taxon>
    </lineage>
</organism>
<gene>
    <name evidence="1" type="ORF">HELGO_WM841</name>
</gene>
<sequence length="38" mass="4520">MVLEWMVGQILKSVFKAKHQSIQESHYLLLTIRITKHI</sequence>
<reference evidence="1" key="1">
    <citation type="submission" date="2020-01" db="EMBL/GenBank/DDBJ databases">
        <authorList>
            <person name="Meier V. D."/>
            <person name="Meier V D."/>
        </authorList>
    </citation>
    <scope>NUCLEOTIDE SEQUENCE</scope>
    <source>
        <strain evidence="1">HLG_WM_MAG_01</strain>
    </source>
</reference>
<accession>A0A6S6U1Y0</accession>
<dbReference type="EMBL" id="CACVAS010000117">
    <property type="protein sequence ID" value="CAA6822853.1"/>
    <property type="molecule type" value="Genomic_DNA"/>
</dbReference>